<dbReference type="PANTHER" id="PTHR43358">
    <property type="entry name" value="ALPHA/BETA-HYDROLASE"/>
    <property type="match status" value="1"/>
</dbReference>
<dbReference type="SUPFAM" id="SSF53474">
    <property type="entry name" value="alpha/beta-Hydrolases"/>
    <property type="match status" value="1"/>
</dbReference>
<dbReference type="AlphaFoldDB" id="G0QXC6"/>
<keyword evidence="3" id="KW-1185">Reference proteome</keyword>
<evidence type="ECO:0008006" key="4">
    <source>
        <dbReference type="Google" id="ProtNLM"/>
    </source>
</evidence>
<dbReference type="Gene3D" id="3.40.50.1820">
    <property type="entry name" value="alpha/beta hydrolase"/>
    <property type="match status" value="1"/>
</dbReference>
<dbReference type="PANTHER" id="PTHR43358:SF4">
    <property type="entry name" value="ALPHA_BETA HYDROLASE FOLD-1 DOMAIN-CONTAINING PROTEIN"/>
    <property type="match status" value="1"/>
</dbReference>
<reference evidence="2 3" key="1">
    <citation type="submission" date="2011-07" db="EMBL/GenBank/DDBJ databases">
        <authorList>
            <person name="Coyne R."/>
            <person name="Brami D."/>
            <person name="Johnson J."/>
            <person name="Hostetler J."/>
            <person name="Hannick L."/>
            <person name="Clark T."/>
            <person name="Cassidy-Hanley D."/>
            <person name="Inman J."/>
        </authorList>
    </citation>
    <scope>NUCLEOTIDE SEQUENCE [LARGE SCALE GENOMIC DNA]</scope>
    <source>
        <strain evidence="2 3">G5</strain>
    </source>
</reference>
<dbReference type="InterPro" id="IPR029058">
    <property type="entry name" value="AB_hydrolase_fold"/>
</dbReference>
<dbReference type="OrthoDB" id="10249433at2759"/>
<evidence type="ECO:0000313" key="2">
    <source>
        <dbReference type="EMBL" id="EGR30129.1"/>
    </source>
</evidence>
<gene>
    <name evidence="2" type="ORF">IMG5_141100</name>
</gene>
<keyword evidence="1" id="KW-0472">Membrane</keyword>
<keyword evidence="1" id="KW-1133">Transmembrane helix</keyword>
<dbReference type="InParanoid" id="G0QXC6"/>
<feature type="transmembrane region" description="Helical" evidence="1">
    <location>
        <begin position="137"/>
        <end position="168"/>
    </location>
</feature>
<name>G0QXC6_ICHMU</name>
<dbReference type="EMBL" id="GL984058">
    <property type="protein sequence ID" value="EGR30129.1"/>
    <property type="molecule type" value="Genomic_DNA"/>
</dbReference>
<dbReference type="eggNOG" id="KOG1552">
    <property type="taxonomic scope" value="Eukaryota"/>
</dbReference>
<dbReference type="InterPro" id="IPR052920">
    <property type="entry name" value="DNA-binding_regulatory"/>
</dbReference>
<dbReference type="RefSeq" id="XP_004031365.1">
    <property type="nucleotide sequence ID" value="XM_004031317.1"/>
</dbReference>
<dbReference type="GeneID" id="14906243"/>
<sequence>MNIFDQFTNFWKLFCKPSRQQYSNFDLGSPIFYNDSCQYKRTDFTLKNVRKQEIRCSLYEPFNKVYDSCIVYLHSLNGSRMESAKYVQFAIERGFSFFSFDFPGCGLSEGEYVSLGYYEQNDVDIVINYLKMKKNTIYWFMGQINGCCNCIIIFIKVNIYYIYIYLYFQILKQCQCFSFRQSIFKYQKCRC</sequence>
<proteinExistence type="predicted"/>
<protein>
    <recommendedName>
        <fullName evidence="4">Serine aminopeptidase S33 domain-containing protein</fullName>
    </recommendedName>
</protein>
<evidence type="ECO:0000256" key="1">
    <source>
        <dbReference type="SAM" id="Phobius"/>
    </source>
</evidence>
<evidence type="ECO:0000313" key="3">
    <source>
        <dbReference type="Proteomes" id="UP000008983"/>
    </source>
</evidence>
<organism evidence="2 3">
    <name type="scientific">Ichthyophthirius multifiliis</name>
    <name type="common">White spot disease agent</name>
    <name type="synonym">Ich</name>
    <dbReference type="NCBI Taxonomy" id="5932"/>
    <lineage>
        <taxon>Eukaryota</taxon>
        <taxon>Sar</taxon>
        <taxon>Alveolata</taxon>
        <taxon>Ciliophora</taxon>
        <taxon>Intramacronucleata</taxon>
        <taxon>Oligohymenophorea</taxon>
        <taxon>Hymenostomatida</taxon>
        <taxon>Ophryoglenina</taxon>
        <taxon>Ichthyophthirius</taxon>
    </lineage>
</organism>
<accession>G0QXC6</accession>
<keyword evidence="1" id="KW-0812">Transmembrane</keyword>
<dbReference type="Proteomes" id="UP000008983">
    <property type="component" value="Unassembled WGS sequence"/>
</dbReference>